<protein>
    <recommendedName>
        <fullName evidence="7">Protein quiver</fullName>
    </recommendedName>
</protein>
<feature type="non-terminal residue" evidence="5">
    <location>
        <position position="1"/>
    </location>
</feature>
<dbReference type="PROSITE" id="PS51257">
    <property type="entry name" value="PROKAR_LIPOPROTEIN"/>
    <property type="match status" value="1"/>
</dbReference>
<evidence type="ECO:0000256" key="3">
    <source>
        <dbReference type="SAM" id="Phobius"/>
    </source>
</evidence>
<evidence type="ECO:0000313" key="5">
    <source>
        <dbReference type="EMBL" id="CAJ0567694.1"/>
    </source>
</evidence>
<keyword evidence="3" id="KW-0472">Membrane</keyword>
<name>A0AA36CEU0_9BILA</name>
<evidence type="ECO:0000256" key="1">
    <source>
        <dbReference type="ARBA" id="ARBA00022729"/>
    </source>
</evidence>
<dbReference type="PANTHER" id="PTHR33562">
    <property type="entry name" value="ATILLA, ISOFORM B-RELATED-RELATED"/>
    <property type="match status" value="1"/>
</dbReference>
<evidence type="ECO:0000256" key="2">
    <source>
        <dbReference type="ARBA" id="ARBA00023180"/>
    </source>
</evidence>
<keyword evidence="1 4" id="KW-0732">Signal</keyword>
<dbReference type="InterPro" id="IPR050975">
    <property type="entry name" value="Sleep_regulator"/>
</dbReference>
<gene>
    <name evidence="5" type="ORF">MSPICULIGERA_LOCUS6236</name>
</gene>
<feature type="signal peptide" evidence="4">
    <location>
        <begin position="1"/>
        <end position="18"/>
    </location>
</feature>
<organism evidence="5 6">
    <name type="scientific">Mesorhabditis spiculigera</name>
    <dbReference type="NCBI Taxonomy" id="96644"/>
    <lineage>
        <taxon>Eukaryota</taxon>
        <taxon>Metazoa</taxon>
        <taxon>Ecdysozoa</taxon>
        <taxon>Nematoda</taxon>
        <taxon>Chromadorea</taxon>
        <taxon>Rhabditida</taxon>
        <taxon>Rhabditina</taxon>
        <taxon>Rhabditomorpha</taxon>
        <taxon>Rhabditoidea</taxon>
        <taxon>Rhabditidae</taxon>
        <taxon>Mesorhabditinae</taxon>
        <taxon>Mesorhabditis</taxon>
    </lineage>
</organism>
<dbReference type="InterPro" id="IPR031424">
    <property type="entry name" value="QVR-like"/>
</dbReference>
<evidence type="ECO:0000256" key="4">
    <source>
        <dbReference type="SAM" id="SignalP"/>
    </source>
</evidence>
<keyword evidence="3" id="KW-0812">Transmembrane</keyword>
<keyword evidence="6" id="KW-1185">Reference proteome</keyword>
<reference evidence="5" key="1">
    <citation type="submission" date="2023-06" db="EMBL/GenBank/DDBJ databases">
        <authorList>
            <person name="Delattre M."/>
        </authorList>
    </citation>
    <scope>NUCLEOTIDE SEQUENCE</scope>
    <source>
        <strain evidence="5">AF72</strain>
    </source>
</reference>
<dbReference type="AlphaFoldDB" id="A0AA36CEU0"/>
<accession>A0AA36CEU0</accession>
<proteinExistence type="predicted"/>
<feature type="transmembrane region" description="Helical" evidence="3">
    <location>
        <begin position="115"/>
        <end position="134"/>
    </location>
</feature>
<sequence>MQFRTIVLLSTVVAAAWALSCYQCNTGANGEEMCDSTEVTDLAKWKKPCGKLADGPFANKNAIGCRKIEQYVEEKKQTIRECAYSGEEVDGLKKTGNNRIQLYFYQCNNKDGCNAGTSTSVLAAFASVFAVFAFRY</sequence>
<evidence type="ECO:0008006" key="7">
    <source>
        <dbReference type="Google" id="ProtNLM"/>
    </source>
</evidence>
<keyword evidence="2" id="KW-0325">Glycoprotein</keyword>
<dbReference type="GO" id="GO:0030431">
    <property type="term" value="P:sleep"/>
    <property type="evidence" value="ECO:0007669"/>
    <property type="project" value="InterPro"/>
</dbReference>
<evidence type="ECO:0000313" key="6">
    <source>
        <dbReference type="Proteomes" id="UP001177023"/>
    </source>
</evidence>
<feature type="chain" id="PRO_5041391864" description="Protein quiver" evidence="4">
    <location>
        <begin position="19"/>
        <end position="136"/>
    </location>
</feature>
<dbReference type="GO" id="GO:0032222">
    <property type="term" value="P:regulation of synaptic transmission, cholinergic"/>
    <property type="evidence" value="ECO:0007669"/>
    <property type="project" value="InterPro"/>
</dbReference>
<comment type="caution">
    <text evidence="5">The sequence shown here is derived from an EMBL/GenBank/DDBJ whole genome shotgun (WGS) entry which is preliminary data.</text>
</comment>
<keyword evidence="3" id="KW-1133">Transmembrane helix</keyword>
<dbReference type="Proteomes" id="UP001177023">
    <property type="component" value="Unassembled WGS sequence"/>
</dbReference>
<dbReference type="Pfam" id="PF17064">
    <property type="entry name" value="QVR"/>
    <property type="match status" value="1"/>
</dbReference>
<dbReference type="PANTHER" id="PTHR33562:SF2">
    <property type="entry name" value="PROTEIN QUIVER"/>
    <property type="match status" value="1"/>
</dbReference>
<dbReference type="EMBL" id="CATQJA010001534">
    <property type="protein sequence ID" value="CAJ0567694.1"/>
    <property type="molecule type" value="Genomic_DNA"/>
</dbReference>